<keyword evidence="3" id="KW-0446">Lipid-binding</keyword>
<evidence type="ECO:0000313" key="6">
    <source>
        <dbReference type="Proteomes" id="UP000095281"/>
    </source>
</evidence>
<evidence type="ECO:0000313" key="7">
    <source>
        <dbReference type="WBParaSite" id="MhA1_Contig563.frz3.gene7"/>
    </source>
</evidence>
<accession>A0A1I8BU27</accession>
<dbReference type="InterPro" id="IPR040094">
    <property type="entry name" value="Lbp1-4"/>
</dbReference>
<dbReference type="PRINTS" id="PR00178">
    <property type="entry name" value="FATTYACIDBP"/>
</dbReference>
<comment type="similarity">
    <text evidence="1">Belongs to the calycin superfamily. Fatty-acid binding protein (FABP) family.</text>
</comment>
<dbReference type="Gene3D" id="2.40.128.20">
    <property type="match status" value="1"/>
</dbReference>
<name>A0A1I8BU27_MELHA</name>
<keyword evidence="6" id="KW-1185">Reference proteome</keyword>
<sequence>MRFFSIISIIALLAISHINTLSLNDKVLPDKFLGSWSVDHSENFDEYLEAKGYGWFMRQMVKLAGITKTFTKNDDGSYGCKVETTKKNVEWPKFNLGEEFTAEYLDDSMHKIKFTYDAKKDALIEIHTKVDAPNDPADVYEYTIDGDGWLVMHMEYNQVKTKRFYKKI</sequence>
<dbReference type="SUPFAM" id="SSF50814">
    <property type="entry name" value="Lipocalins"/>
    <property type="match status" value="1"/>
</dbReference>
<feature type="chain" id="PRO_5009316169" evidence="4">
    <location>
        <begin position="21"/>
        <end position="168"/>
    </location>
</feature>
<dbReference type="Proteomes" id="UP000095281">
    <property type="component" value="Unplaced"/>
</dbReference>
<dbReference type="InterPro" id="IPR000463">
    <property type="entry name" value="Fatty_acid-bd"/>
</dbReference>
<protein>
    <submittedName>
        <fullName evidence="7">FABP domain-containing protein</fullName>
    </submittedName>
</protein>
<feature type="signal peptide" evidence="4">
    <location>
        <begin position="1"/>
        <end position="20"/>
    </location>
</feature>
<dbReference type="AlphaFoldDB" id="A0A1I8BU27"/>
<evidence type="ECO:0000256" key="4">
    <source>
        <dbReference type="SAM" id="SignalP"/>
    </source>
</evidence>
<dbReference type="PROSITE" id="PS00214">
    <property type="entry name" value="FABP"/>
    <property type="match status" value="1"/>
</dbReference>
<evidence type="ECO:0000256" key="2">
    <source>
        <dbReference type="ARBA" id="ARBA00022448"/>
    </source>
</evidence>
<organism evidence="6 7">
    <name type="scientific">Meloidogyne hapla</name>
    <name type="common">Root-knot nematode worm</name>
    <dbReference type="NCBI Taxonomy" id="6305"/>
    <lineage>
        <taxon>Eukaryota</taxon>
        <taxon>Metazoa</taxon>
        <taxon>Ecdysozoa</taxon>
        <taxon>Nematoda</taxon>
        <taxon>Chromadorea</taxon>
        <taxon>Rhabditida</taxon>
        <taxon>Tylenchina</taxon>
        <taxon>Tylenchomorpha</taxon>
        <taxon>Tylenchoidea</taxon>
        <taxon>Meloidogynidae</taxon>
        <taxon>Meloidogyninae</taxon>
        <taxon>Meloidogyne</taxon>
    </lineage>
</organism>
<feature type="domain" description="Cytosolic fatty-acid binding proteins" evidence="5">
    <location>
        <begin position="34"/>
        <end position="51"/>
    </location>
</feature>
<dbReference type="InterPro" id="IPR012674">
    <property type="entry name" value="Calycin"/>
</dbReference>
<dbReference type="WBParaSite" id="MhA1_Contig563.frz3.gene7">
    <property type="protein sequence ID" value="MhA1_Contig563.frz3.gene7"/>
    <property type="gene ID" value="MhA1_Contig563.frz3.gene7"/>
</dbReference>
<dbReference type="OMA" id="FEKHHPI"/>
<dbReference type="CDD" id="cd00742">
    <property type="entry name" value="FABP"/>
    <property type="match status" value="1"/>
</dbReference>
<evidence type="ECO:0000256" key="3">
    <source>
        <dbReference type="ARBA" id="ARBA00023121"/>
    </source>
</evidence>
<dbReference type="PANTHER" id="PTHR22725">
    <property type="entry name" value="FATTY ACID-BINDING PROTEIN HOMOLOG 1-RELATED-RELATED"/>
    <property type="match status" value="1"/>
</dbReference>
<keyword evidence="4" id="KW-0732">Signal</keyword>
<reference evidence="7" key="1">
    <citation type="submission" date="2016-11" db="UniProtKB">
        <authorList>
            <consortium name="WormBaseParasite"/>
        </authorList>
    </citation>
    <scope>IDENTIFICATION</scope>
</reference>
<keyword evidence="2" id="KW-0813">Transport</keyword>
<evidence type="ECO:0000259" key="5">
    <source>
        <dbReference type="PROSITE" id="PS00214"/>
    </source>
</evidence>
<proteinExistence type="inferred from homology"/>
<evidence type="ECO:0000256" key="1">
    <source>
        <dbReference type="ARBA" id="ARBA00008390"/>
    </source>
</evidence>
<dbReference type="GO" id="GO:0008289">
    <property type="term" value="F:lipid binding"/>
    <property type="evidence" value="ECO:0007669"/>
    <property type="project" value="UniProtKB-KW"/>
</dbReference>